<dbReference type="InterPro" id="IPR036770">
    <property type="entry name" value="Ankyrin_rpt-contain_sf"/>
</dbReference>
<dbReference type="EMBL" id="CAICTM010000392">
    <property type="protein sequence ID" value="CAB9509533.1"/>
    <property type="molecule type" value="Genomic_DNA"/>
</dbReference>
<dbReference type="Proteomes" id="UP001153069">
    <property type="component" value="Unassembled WGS sequence"/>
</dbReference>
<reference evidence="3" key="1">
    <citation type="submission" date="2020-06" db="EMBL/GenBank/DDBJ databases">
        <authorList>
            <consortium name="Plant Systems Biology data submission"/>
        </authorList>
    </citation>
    <scope>NUCLEOTIDE SEQUENCE</scope>
    <source>
        <strain evidence="3">D6</strain>
    </source>
</reference>
<dbReference type="SUPFAM" id="SSF48403">
    <property type="entry name" value="Ankyrin repeat"/>
    <property type="match status" value="1"/>
</dbReference>
<feature type="compositionally biased region" description="Acidic residues" evidence="2">
    <location>
        <begin position="57"/>
        <end position="94"/>
    </location>
</feature>
<comment type="caution">
    <text evidence="3">The sequence shown here is derived from an EMBL/GenBank/DDBJ whole genome shotgun (WGS) entry which is preliminary data.</text>
</comment>
<dbReference type="PANTHER" id="PTHR24121">
    <property type="entry name" value="NO MECHANORECEPTOR POTENTIAL C, ISOFORM D-RELATED"/>
    <property type="match status" value="1"/>
</dbReference>
<evidence type="ECO:0000256" key="1">
    <source>
        <dbReference type="PROSITE-ProRule" id="PRU00023"/>
    </source>
</evidence>
<protein>
    <submittedName>
        <fullName evidence="3">SMC6 complex localization factor protein 1</fullName>
    </submittedName>
</protein>
<organism evidence="3 4">
    <name type="scientific">Seminavis robusta</name>
    <dbReference type="NCBI Taxonomy" id="568900"/>
    <lineage>
        <taxon>Eukaryota</taxon>
        <taxon>Sar</taxon>
        <taxon>Stramenopiles</taxon>
        <taxon>Ochrophyta</taxon>
        <taxon>Bacillariophyta</taxon>
        <taxon>Bacillariophyceae</taxon>
        <taxon>Bacillariophycidae</taxon>
        <taxon>Naviculales</taxon>
        <taxon>Naviculaceae</taxon>
        <taxon>Seminavis</taxon>
    </lineage>
</organism>
<dbReference type="PROSITE" id="PS50297">
    <property type="entry name" value="ANK_REP_REGION"/>
    <property type="match status" value="1"/>
</dbReference>
<gene>
    <name evidence="3" type="ORF">SEMRO_393_G133670.1</name>
</gene>
<evidence type="ECO:0000313" key="4">
    <source>
        <dbReference type="Proteomes" id="UP001153069"/>
    </source>
</evidence>
<dbReference type="PANTHER" id="PTHR24121:SF23">
    <property type="entry name" value="NO MECHANORECEPTOR POTENTIAL C, ISOFORM H"/>
    <property type="match status" value="1"/>
</dbReference>
<evidence type="ECO:0000313" key="3">
    <source>
        <dbReference type="EMBL" id="CAB9509533.1"/>
    </source>
</evidence>
<feature type="compositionally biased region" description="Polar residues" evidence="2">
    <location>
        <begin position="17"/>
        <end position="27"/>
    </location>
</feature>
<dbReference type="Gene3D" id="1.25.40.20">
    <property type="entry name" value="Ankyrin repeat-containing domain"/>
    <property type="match status" value="1"/>
</dbReference>
<feature type="region of interest" description="Disordered" evidence="2">
    <location>
        <begin position="43"/>
        <end position="94"/>
    </location>
</feature>
<evidence type="ECO:0000256" key="2">
    <source>
        <dbReference type="SAM" id="MobiDB-lite"/>
    </source>
</evidence>
<feature type="region of interest" description="Disordered" evidence="2">
    <location>
        <begin position="1"/>
        <end position="28"/>
    </location>
</feature>
<dbReference type="InterPro" id="IPR002110">
    <property type="entry name" value="Ankyrin_rpt"/>
</dbReference>
<feature type="repeat" description="ANK" evidence="1">
    <location>
        <begin position="241"/>
        <end position="263"/>
    </location>
</feature>
<dbReference type="PROSITE" id="PS50088">
    <property type="entry name" value="ANK_REPEAT"/>
    <property type="match status" value="1"/>
</dbReference>
<keyword evidence="4" id="KW-1185">Reference proteome</keyword>
<accession>A0A9N8HGE6</accession>
<feature type="region of interest" description="Disordered" evidence="2">
    <location>
        <begin position="149"/>
        <end position="170"/>
    </location>
</feature>
<keyword evidence="1" id="KW-0040">ANK repeat</keyword>
<sequence>MASVTSSASDKLPGLRRSSTNGSTTSYCDALSRFDQQTEELKKLLDDGDAVSTTSVCEDDEEDYSSDEEEDSDCSDYDSSDDDDDSDDDSDWDSDYEDLEAVLSGAPPKKVLSSPALSAMDTSLPNAQENVLPGFMNLKDRMRRSSTSYLQSPEFTSRAEPETIENPYATTRPDDHLKVILEGFSAARFPSETWHDYFLKMTDKHIEAHTTEVEQAIRGEDYDSLRAMLRDGHTLQTCNKHGESIIHIACRRGSLQLLEFLLEDAQIDMRIRDDMGRTPLHDACWTHHPNFDVIMLLLETSPELLFIVDSRGFTPLTYVPREAWGAWCEWLQEHRMFLRDMVKTLRWDRARYFVKTMVPCLKF</sequence>
<dbReference type="OrthoDB" id="341259at2759"/>
<dbReference type="AlphaFoldDB" id="A0A9N8HGE6"/>
<dbReference type="SMART" id="SM00248">
    <property type="entry name" value="ANK"/>
    <property type="match status" value="2"/>
</dbReference>
<name>A0A9N8HGE6_9STRA</name>
<proteinExistence type="predicted"/>
<dbReference type="Pfam" id="PF12796">
    <property type="entry name" value="Ank_2"/>
    <property type="match status" value="1"/>
</dbReference>